<name>A0A4R3KVA5_9SPHI</name>
<proteinExistence type="predicted"/>
<reference evidence="2 3" key="1">
    <citation type="submission" date="2019-03" db="EMBL/GenBank/DDBJ databases">
        <title>Genomic Encyclopedia of Type Strains, Phase IV (KMG-IV): sequencing the most valuable type-strain genomes for metagenomic binning, comparative biology and taxonomic classification.</title>
        <authorList>
            <person name="Goeker M."/>
        </authorList>
    </citation>
    <scope>NUCLEOTIDE SEQUENCE [LARGE SCALE GENOMIC DNA]</scope>
    <source>
        <strain evidence="2 3">DSM 21100</strain>
    </source>
</reference>
<dbReference type="EMBL" id="SMAD01000002">
    <property type="protein sequence ID" value="TCS89255.1"/>
    <property type="molecule type" value="Genomic_DNA"/>
</dbReference>
<evidence type="ECO:0000313" key="2">
    <source>
        <dbReference type="EMBL" id="TCS89255.1"/>
    </source>
</evidence>
<accession>A0A4R3KVA5</accession>
<dbReference type="Gene3D" id="3.40.50.300">
    <property type="entry name" value="P-loop containing nucleotide triphosphate hydrolases"/>
    <property type="match status" value="1"/>
</dbReference>
<dbReference type="InterPro" id="IPR011579">
    <property type="entry name" value="ATPase_dom"/>
</dbReference>
<dbReference type="Proteomes" id="UP000295807">
    <property type="component" value="Unassembled WGS sequence"/>
</dbReference>
<dbReference type="SUPFAM" id="SSF52540">
    <property type="entry name" value="P-loop containing nucleoside triphosphate hydrolases"/>
    <property type="match status" value="1"/>
</dbReference>
<protein>
    <recommendedName>
        <fullName evidence="1">ATPase domain-containing protein</fullName>
    </recommendedName>
</protein>
<dbReference type="PANTHER" id="PTHR34704:SF1">
    <property type="entry name" value="ATPASE"/>
    <property type="match status" value="1"/>
</dbReference>
<evidence type="ECO:0000259" key="1">
    <source>
        <dbReference type="Pfam" id="PF01637"/>
    </source>
</evidence>
<dbReference type="AlphaFoldDB" id="A0A4R3KVA5"/>
<organism evidence="2 3">
    <name type="scientific">Anseongella ginsenosidimutans</name>
    <dbReference type="NCBI Taxonomy" id="496056"/>
    <lineage>
        <taxon>Bacteria</taxon>
        <taxon>Pseudomonadati</taxon>
        <taxon>Bacteroidota</taxon>
        <taxon>Sphingobacteriia</taxon>
        <taxon>Sphingobacteriales</taxon>
        <taxon>Sphingobacteriaceae</taxon>
        <taxon>Anseongella</taxon>
    </lineage>
</organism>
<dbReference type="InterPro" id="IPR027417">
    <property type="entry name" value="P-loop_NTPase"/>
</dbReference>
<dbReference type="GO" id="GO:0005524">
    <property type="term" value="F:ATP binding"/>
    <property type="evidence" value="ECO:0007669"/>
    <property type="project" value="InterPro"/>
</dbReference>
<feature type="domain" description="ATPase" evidence="1">
    <location>
        <begin position="9"/>
        <end position="217"/>
    </location>
</feature>
<dbReference type="InterPro" id="IPR036390">
    <property type="entry name" value="WH_DNA-bd_sf"/>
</dbReference>
<evidence type="ECO:0000313" key="3">
    <source>
        <dbReference type="Proteomes" id="UP000295807"/>
    </source>
</evidence>
<comment type="caution">
    <text evidence="2">The sequence shown here is derived from an EMBL/GenBank/DDBJ whole genome shotgun (WGS) entry which is preliminary data.</text>
</comment>
<keyword evidence="3" id="KW-1185">Reference proteome</keyword>
<dbReference type="Pfam" id="PF01637">
    <property type="entry name" value="ATPase_2"/>
    <property type="match status" value="1"/>
</dbReference>
<dbReference type="PANTHER" id="PTHR34704">
    <property type="entry name" value="ATPASE"/>
    <property type="match status" value="1"/>
</dbReference>
<sequence>MSMEAIIGRKEEVTEMQSLISSSQPEFLAVYGRRRVGKTYLIRNTYRERIVFQMTGFADASTAEQLSNYWSALKSVYSDMVYDAPPKDWMQAFEWLREYLESIDDGKKVIFFDELPWIDTFRSKFIQALGHFWNAWASDRSDIILVVCGSAASWMINKLINDPGGLHNRVTKRIRLDPFTLQETEAFLHHKHIKYDRYQTIQLYMSLGGIPYYLNELKPGRSVFQEIDRLCFSPKGSLAGEYHNLYRSLFRHADNHIAIVEALAKKSKGLTRDELIKQSGLSNGGYITKVIAELEESGFITIVYPFGKRIKNALYRLTDQFTLFYLKFMQDRKAKGEGAWLSRIDSPSWRAWSGYAFENVCFRHIHHLKKALGISGVYTEISSWQSRDQGAQIDLLIDRRDHVISVCEIKFSKDPYIITKSYRAELEKKLSVFRMETGTAKTVFLTFVTTMGLVPNQHSLGLVQNVVTLDALFE</sequence>
<gene>
    <name evidence="2" type="ORF">EDD80_102449</name>
</gene>
<dbReference type="SUPFAM" id="SSF46785">
    <property type="entry name" value="Winged helix' DNA-binding domain"/>
    <property type="match status" value="1"/>
</dbReference>